<comment type="caution">
    <text evidence="2">The sequence shown here is derived from an EMBL/GenBank/DDBJ whole genome shotgun (WGS) entry which is preliminary data.</text>
</comment>
<gene>
    <name evidence="2" type="ORF">H9728_05350</name>
</gene>
<dbReference type="Proteomes" id="UP000824135">
    <property type="component" value="Unassembled WGS sequence"/>
</dbReference>
<protein>
    <submittedName>
        <fullName evidence="2">DUF5011 domain-containing protein</fullName>
    </submittedName>
</protein>
<dbReference type="Gene3D" id="2.60.40.10">
    <property type="entry name" value="Immunoglobulins"/>
    <property type="match status" value="1"/>
</dbReference>
<dbReference type="Pfam" id="PF16403">
    <property type="entry name" value="Bact_surface_Ig-like"/>
    <property type="match status" value="1"/>
</dbReference>
<dbReference type="InterPro" id="IPR013783">
    <property type="entry name" value="Ig-like_fold"/>
</dbReference>
<name>A0A9D1Z8Z0_9FIRM</name>
<reference evidence="2" key="2">
    <citation type="submission" date="2021-04" db="EMBL/GenBank/DDBJ databases">
        <authorList>
            <person name="Gilroy R."/>
        </authorList>
    </citation>
    <scope>NUCLEOTIDE SEQUENCE</scope>
    <source>
        <strain evidence="2">CHK199-9574</strain>
    </source>
</reference>
<dbReference type="EMBL" id="DXCO01000035">
    <property type="protein sequence ID" value="HIY78453.1"/>
    <property type="molecule type" value="Genomic_DNA"/>
</dbReference>
<feature type="domain" description="Pesticidal crystal protein Cry22Aa Ig-like" evidence="1">
    <location>
        <begin position="57"/>
        <end position="126"/>
    </location>
</feature>
<reference evidence="2" key="1">
    <citation type="journal article" date="2021" name="PeerJ">
        <title>Extensive microbial diversity within the chicken gut microbiome revealed by metagenomics and culture.</title>
        <authorList>
            <person name="Gilroy R."/>
            <person name="Ravi A."/>
            <person name="Getino M."/>
            <person name="Pursley I."/>
            <person name="Horton D.L."/>
            <person name="Alikhan N.F."/>
            <person name="Baker D."/>
            <person name="Gharbi K."/>
            <person name="Hall N."/>
            <person name="Watson M."/>
            <person name="Adriaenssens E.M."/>
            <person name="Foster-Nyarko E."/>
            <person name="Jarju S."/>
            <person name="Secka A."/>
            <person name="Antonio M."/>
            <person name="Oren A."/>
            <person name="Chaudhuri R.R."/>
            <person name="La Ragione R."/>
            <person name="Hildebrand F."/>
            <person name="Pallen M.J."/>
        </authorList>
    </citation>
    <scope>NUCLEOTIDE SEQUENCE</scope>
    <source>
        <strain evidence="2">CHK199-9574</strain>
    </source>
</reference>
<sequence>MARKNTELRRSAEKSAEKAIKKTHKLTLFLALLFLAAGVVAGVLVSGSLTKNDKFVLNDQKEIRLPVGGDYVEYGATVISFGKDISDKVTISGDKVDTSREGEYQVVYKVDDWRWSDYQLVRIVYVGDGEEA</sequence>
<accession>A0A9D1Z8Z0</accession>
<evidence type="ECO:0000313" key="2">
    <source>
        <dbReference type="EMBL" id="HIY78453.1"/>
    </source>
</evidence>
<evidence type="ECO:0000313" key="3">
    <source>
        <dbReference type="Proteomes" id="UP000824135"/>
    </source>
</evidence>
<proteinExistence type="predicted"/>
<dbReference type="InterPro" id="IPR032179">
    <property type="entry name" value="Cry22Aa_Ig-like"/>
</dbReference>
<organism evidence="2 3">
    <name type="scientific">Candidatus Borkfalkia excrementavium</name>
    <dbReference type="NCBI Taxonomy" id="2838505"/>
    <lineage>
        <taxon>Bacteria</taxon>
        <taxon>Bacillati</taxon>
        <taxon>Bacillota</taxon>
        <taxon>Clostridia</taxon>
        <taxon>Christensenellales</taxon>
        <taxon>Christensenellaceae</taxon>
        <taxon>Candidatus Borkfalkia</taxon>
    </lineage>
</organism>
<dbReference type="AlphaFoldDB" id="A0A9D1Z8Z0"/>
<evidence type="ECO:0000259" key="1">
    <source>
        <dbReference type="Pfam" id="PF16403"/>
    </source>
</evidence>